<evidence type="ECO:0000313" key="8">
    <source>
        <dbReference type="Proteomes" id="UP000460135"/>
    </source>
</evidence>
<evidence type="ECO:0000313" key="6">
    <source>
        <dbReference type="Proteomes" id="UP000266492"/>
    </source>
</evidence>
<keyword evidence="5" id="KW-0378">Hydrolase</keyword>
<feature type="signal peptide" evidence="1">
    <location>
        <begin position="1"/>
        <end position="21"/>
    </location>
</feature>
<keyword evidence="5" id="KW-0326">Glycosidase</keyword>
<dbReference type="EMBL" id="VWLX01000040">
    <property type="protein sequence ID" value="KAA3796777.1"/>
    <property type="molecule type" value="Genomic_DNA"/>
</dbReference>
<organism evidence="5 6">
    <name type="scientific">Bacteroides ovatus</name>
    <dbReference type="NCBI Taxonomy" id="28116"/>
    <lineage>
        <taxon>Bacteria</taxon>
        <taxon>Pseudomonadati</taxon>
        <taxon>Bacteroidota</taxon>
        <taxon>Bacteroidia</taxon>
        <taxon>Bacteroidales</taxon>
        <taxon>Bacteroidaceae</taxon>
        <taxon>Bacteroides</taxon>
    </lineage>
</organism>
<accession>A0A139L5Z9</accession>
<evidence type="ECO:0000313" key="3">
    <source>
        <dbReference type="EMBL" id="KAA3796777.1"/>
    </source>
</evidence>
<dbReference type="PROSITE" id="PS51257">
    <property type="entry name" value="PROKAR_LIPOPROTEIN"/>
    <property type="match status" value="1"/>
</dbReference>
<reference evidence="7 8" key="2">
    <citation type="journal article" date="2019" name="Nat. Med.">
        <title>A library of human gut bacterial isolates paired with longitudinal multiomics data enables mechanistic microbiome research.</title>
        <authorList>
            <person name="Poyet M."/>
            <person name="Groussin M."/>
            <person name="Gibbons S.M."/>
            <person name="Avila-Pacheco J."/>
            <person name="Jiang X."/>
            <person name="Kearney S.M."/>
            <person name="Perrotta A.R."/>
            <person name="Berdy B."/>
            <person name="Zhao S."/>
            <person name="Lieberman T.D."/>
            <person name="Swanson P.K."/>
            <person name="Smith M."/>
            <person name="Roesemann S."/>
            <person name="Alexander J.E."/>
            <person name="Rich S.A."/>
            <person name="Livny J."/>
            <person name="Vlamakis H."/>
            <person name="Clish C."/>
            <person name="Bullock K."/>
            <person name="Deik A."/>
            <person name="Scott J."/>
            <person name="Pierce K.A."/>
            <person name="Xavier R.J."/>
            <person name="Alm E.J."/>
        </authorList>
    </citation>
    <scope>NUCLEOTIDE SEQUENCE [LARGE SCALE GENOMIC DNA]</scope>
    <source>
        <strain evidence="4 7">BIOML-A15</strain>
        <strain evidence="3 8">BIOML-A183</strain>
    </source>
</reference>
<dbReference type="RefSeq" id="WP_008644146.1">
    <property type="nucleotide sequence ID" value="NZ_CAXTIO010000027.1"/>
</dbReference>
<evidence type="ECO:0000313" key="5">
    <source>
        <dbReference type="EMBL" id="RGS78571.1"/>
    </source>
</evidence>
<dbReference type="AlphaFoldDB" id="A0A139L5Z9"/>
<evidence type="ECO:0000313" key="4">
    <source>
        <dbReference type="EMBL" id="KAA4620797.1"/>
    </source>
</evidence>
<feature type="domain" description="Phosphodiester glycosidase" evidence="2">
    <location>
        <begin position="168"/>
        <end position="329"/>
    </location>
</feature>
<proteinExistence type="predicted"/>
<dbReference type="EMBL" id="VWFP01000033">
    <property type="protein sequence ID" value="KAA4620797.1"/>
    <property type="molecule type" value="Genomic_DNA"/>
</dbReference>
<dbReference type="Proteomes" id="UP000460135">
    <property type="component" value="Unassembled WGS sequence"/>
</dbReference>
<keyword evidence="1" id="KW-0732">Signal</keyword>
<comment type="caution">
    <text evidence="5">The sequence shown here is derived from an EMBL/GenBank/DDBJ whole genome shotgun (WGS) entry which is preliminary data.</text>
</comment>
<sequence>MSTKKKMLWLLSLLPFFIACGDDNTDIPDWPWAEPETPTEPVEANPDIVNLGWTNVKSTYGTLPEHINVYKSPETLEGKKAIAYIAVGDMSKAAFGVLGEKTGLKKPKEFYEENNSTIVINGGFFYEGSLSLIWRNGEMVCKNNDVTAEDWTNGPFWYPVLAAFCEMNDGSFKSMWTYTTLSNVTYWYSEPSPVKSETTPNENFPSTGTVLNAKTGIGGGPVLLLDGNIKNTYEEEILSDIGATVNRPRSAIGITNDKKMILFVCEGDGMTTGVAGMTTENVANIMKTLGCTDAINLDGGGSSCMLVNGQETIKTSDSSGDERSVASVVTLK</sequence>
<name>A0A139L5Z9_BACOV</name>
<dbReference type="Proteomes" id="UP000424805">
    <property type="component" value="Unassembled WGS sequence"/>
</dbReference>
<dbReference type="GO" id="GO:0016798">
    <property type="term" value="F:hydrolase activity, acting on glycosyl bonds"/>
    <property type="evidence" value="ECO:0007669"/>
    <property type="project" value="UniProtKB-KW"/>
</dbReference>
<evidence type="ECO:0000259" key="2">
    <source>
        <dbReference type="Pfam" id="PF09992"/>
    </source>
</evidence>
<dbReference type="STRING" id="28116.Bovatus_00293"/>
<gene>
    <name evidence="5" type="ORF">DWX70_25715</name>
    <name evidence="4" type="ORF">F3B90_23140</name>
    <name evidence="3" type="ORF">F3F51_28645</name>
</gene>
<dbReference type="PANTHER" id="PTHR40446:SF2">
    <property type="entry name" value="N-ACETYLGLUCOSAMINE-1-PHOSPHODIESTER ALPHA-N-ACETYLGLUCOSAMINIDASE"/>
    <property type="match status" value="1"/>
</dbReference>
<evidence type="ECO:0000313" key="7">
    <source>
        <dbReference type="Proteomes" id="UP000424805"/>
    </source>
</evidence>
<dbReference type="Pfam" id="PF09992">
    <property type="entry name" value="NAGPA"/>
    <property type="match status" value="1"/>
</dbReference>
<dbReference type="EMBL" id="QRVZ01000041">
    <property type="protein sequence ID" value="RGS78571.1"/>
    <property type="molecule type" value="Genomic_DNA"/>
</dbReference>
<feature type="chain" id="PRO_5042681915" evidence="1">
    <location>
        <begin position="22"/>
        <end position="332"/>
    </location>
</feature>
<dbReference type="InterPro" id="IPR018711">
    <property type="entry name" value="NAGPA"/>
</dbReference>
<reference evidence="5 6" key="1">
    <citation type="submission" date="2018-08" db="EMBL/GenBank/DDBJ databases">
        <title>A genome reference for cultivated species of the human gut microbiota.</title>
        <authorList>
            <person name="Zou Y."/>
            <person name="Xue W."/>
            <person name="Luo G."/>
        </authorList>
    </citation>
    <scope>NUCLEOTIDE SEQUENCE [LARGE SCALE GENOMIC DNA]</scope>
    <source>
        <strain evidence="5 6">AF20-9LB</strain>
    </source>
</reference>
<dbReference type="GeneID" id="69479571"/>
<dbReference type="PANTHER" id="PTHR40446">
    <property type="entry name" value="N-ACETYLGLUCOSAMINE-1-PHOSPHODIESTER ALPHA-N-ACETYLGLUCOSAMINIDASE"/>
    <property type="match status" value="1"/>
</dbReference>
<protein>
    <submittedName>
        <fullName evidence="5">Phosphodiester glycosidase family protein</fullName>
    </submittedName>
</protein>
<evidence type="ECO:0000256" key="1">
    <source>
        <dbReference type="SAM" id="SignalP"/>
    </source>
</evidence>
<dbReference type="Proteomes" id="UP000266492">
    <property type="component" value="Unassembled WGS sequence"/>
</dbReference>